<evidence type="ECO:0000313" key="1">
    <source>
        <dbReference type="EMBL" id="CEG20597.1"/>
    </source>
</evidence>
<dbReference type="EMBL" id="CCXQ01000040">
    <property type="protein sequence ID" value="CEG20597.1"/>
    <property type="molecule type" value="Genomic_DNA"/>
</dbReference>
<accession>A0A098EFM7</accession>
<proteinExistence type="predicted"/>
<reference evidence="1 2" key="1">
    <citation type="submission" date="2014-09" db="EMBL/GenBank/DDBJ databases">
        <authorList>
            <person name="Loux Valentin"/>
            <person name="Dugat Thibaut"/>
        </authorList>
    </citation>
    <scope>NUCLEOTIDE SEQUENCE [LARGE SCALE GENOMIC DNA]</scope>
    <source>
        <strain evidence="1 2">BOV-10_179</strain>
    </source>
</reference>
<organism evidence="1 2">
    <name type="scientific">Anaplasma phagocytophilum</name>
    <name type="common">Ehrlichia phagocytophila</name>
    <dbReference type="NCBI Taxonomy" id="948"/>
    <lineage>
        <taxon>Bacteria</taxon>
        <taxon>Pseudomonadati</taxon>
        <taxon>Pseudomonadota</taxon>
        <taxon>Alphaproteobacteria</taxon>
        <taxon>Rickettsiales</taxon>
        <taxon>Anaplasmataceae</taxon>
        <taxon>Anaplasma</taxon>
        <taxon>phagocytophilum group</taxon>
    </lineage>
</organism>
<dbReference type="Proteomes" id="UP000055047">
    <property type="component" value="Unassembled WGS sequence"/>
</dbReference>
<sequence length="25" mass="2840">MVRGESLVQKVPWYASDGEMSIMII</sequence>
<name>A0A098EFM7_ANAPH</name>
<gene>
    <name evidence="1" type="ORF">ANAPHAGO_00004</name>
</gene>
<evidence type="ECO:0000313" key="2">
    <source>
        <dbReference type="Proteomes" id="UP000055047"/>
    </source>
</evidence>
<protein>
    <submittedName>
        <fullName evidence="1">Uncharacterized protein</fullName>
    </submittedName>
</protein>
<dbReference type="AlphaFoldDB" id="A0A098EFM7"/>